<evidence type="ECO:0000313" key="2">
    <source>
        <dbReference type="Proteomes" id="UP001501195"/>
    </source>
</evidence>
<gene>
    <name evidence="1" type="ORF">GCM10023225_08820</name>
</gene>
<keyword evidence="2" id="KW-1185">Reference proteome</keyword>
<reference evidence="2" key="1">
    <citation type="journal article" date="2019" name="Int. J. Syst. Evol. Microbiol.">
        <title>The Global Catalogue of Microorganisms (GCM) 10K type strain sequencing project: providing services to taxonomists for standard genome sequencing and annotation.</title>
        <authorList>
            <consortium name="The Broad Institute Genomics Platform"/>
            <consortium name="The Broad Institute Genome Sequencing Center for Infectious Disease"/>
            <person name="Wu L."/>
            <person name="Ma J."/>
        </authorList>
    </citation>
    <scope>NUCLEOTIDE SEQUENCE [LARGE SCALE GENOMIC DNA]</scope>
    <source>
        <strain evidence="2">JCM 18126</strain>
    </source>
</reference>
<sequence length="120" mass="13058">MADEQEAPLELRLYGMMQALMAAYANRETPPPIPERGAVEQQDALDAVMQLAAVIDEFTQAGGIPPERGVHAGAMLMVVRDYIKPLPPGLGADGRDRLTDDLHDLVAVLRQARQNFGHQG</sequence>
<organism evidence="1 2">
    <name type="scientific">Kineococcus glutinatus</name>
    <dbReference type="NCBI Taxonomy" id="1070872"/>
    <lineage>
        <taxon>Bacteria</taxon>
        <taxon>Bacillati</taxon>
        <taxon>Actinomycetota</taxon>
        <taxon>Actinomycetes</taxon>
        <taxon>Kineosporiales</taxon>
        <taxon>Kineosporiaceae</taxon>
        <taxon>Kineococcus</taxon>
    </lineage>
</organism>
<proteinExistence type="predicted"/>
<dbReference type="EMBL" id="BAABIL010000112">
    <property type="protein sequence ID" value="GAA4968763.1"/>
    <property type="molecule type" value="Genomic_DNA"/>
</dbReference>
<comment type="caution">
    <text evidence="1">The sequence shown here is derived from an EMBL/GenBank/DDBJ whole genome shotgun (WGS) entry which is preliminary data.</text>
</comment>
<dbReference type="Proteomes" id="UP001501195">
    <property type="component" value="Unassembled WGS sequence"/>
</dbReference>
<evidence type="ECO:0000313" key="1">
    <source>
        <dbReference type="EMBL" id="GAA4968763.1"/>
    </source>
</evidence>
<evidence type="ECO:0008006" key="3">
    <source>
        <dbReference type="Google" id="ProtNLM"/>
    </source>
</evidence>
<accession>A0ABP9HE41</accession>
<protein>
    <recommendedName>
        <fullName evidence="3">DUF1844 domain-containing protein</fullName>
    </recommendedName>
</protein>
<name>A0ABP9HE41_9ACTN</name>